<accession>A0A0R1M787</accession>
<dbReference type="InterPro" id="IPR006016">
    <property type="entry name" value="UspA"/>
</dbReference>
<organism evidence="3 4">
    <name type="scientific">Liquorilactobacillus oeni DSM 19972</name>
    <dbReference type="NCBI Taxonomy" id="1423777"/>
    <lineage>
        <taxon>Bacteria</taxon>
        <taxon>Bacillati</taxon>
        <taxon>Bacillota</taxon>
        <taxon>Bacilli</taxon>
        <taxon>Lactobacillales</taxon>
        <taxon>Lactobacillaceae</taxon>
        <taxon>Liquorilactobacillus</taxon>
    </lineage>
</organism>
<dbReference type="InterPro" id="IPR006015">
    <property type="entry name" value="Universal_stress_UspA"/>
</dbReference>
<dbReference type="Pfam" id="PF00582">
    <property type="entry name" value="Usp"/>
    <property type="match status" value="1"/>
</dbReference>
<evidence type="ECO:0000313" key="4">
    <source>
        <dbReference type="Proteomes" id="UP000051686"/>
    </source>
</evidence>
<sequence length="161" mass="17759">MKENVLDFKLIENPFKRILVAIDEDDSESSIRAFQFAVTMAKRNRASLGIVSVLELQDLNVFETLSPEKINKLRQRVVDDVASYAQQAKNHGVQEVEQMTAEGKPGAVIVNEVVPSFKPDILICGSKTKAANGHGHQKIFIGSQASYMSQNASCSVLVIRL</sequence>
<dbReference type="CDD" id="cd00293">
    <property type="entry name" value="USP-like"/>
    <property type="match status" value="1"/>
</dbReference>
<feature type="domain" description="UspA" evidence="2">
    <location>
        <begin position="15"/>
        <end position="160"/>
    </location>
</feature>
<dbReference type="InterPro" id="IPR014729">
    <property type="entry name" value="Rossmann-like_a/b/a_fold"/>
</dbReference>
<name>A0A0R1M787_9LACO</name>
<dbReference type="Gene3D" id="3.40.50.620">
    <property type="entry name" value="HUPs"/>
    <property type="match status" value="1"/>
</dbReference>
<dbReference type="SUPFAM" id="SSF52402">
    <property type="entry name" value="Adenine nucleotide alpha hydrolases-like"/>
    <property type="match status" value="1"/>
</dbReference>
<dbReference type="PANTHER" id="PTHR31964:SF113">
    <property type="entry name" value="USPA DOMAIN-CONTAINING PROTEIN"/>
    <property type="match status" value="1"/>
</dbReference>
<gene>
    <name evidence="3" type="ORF">FD46_GL000109</name>
</gene>
<dbReference type="PANTHER" id="PTHR31964">
    <property type="entry name" value="ADENINE NUCLEOTIDE ALPHA HYDROLASES-LIKE SUPERFAMILY PROTEIN"/>
    <property type="match status" value="1"/>
</dbReference>
<comment type="caution">
    <text evidence="3">The sequence shown here is derived from an EMBL/GenBank/DDBJ whole genome shotgun (WGS) entry which is preliminary data.</text>
</comment>
<dbReference type="STRING" id="1423777.FD46_GL000109"/>
<keyword evidence="4" id="KW-1185">Reference proteome</keyword>
<reference evidence="3 4" key="1">
    <citation type="journal article" date="2015" name="Genome Announc.">
        <title>Expanding the biotechnology potential of lactobacilli through comparative genomics of 213 strains and associated genera.</title>
        <authorList>
            <person name="Sun Z."/>
            <person name="Harris H.M."/>
            <person name="McCann A."/>
            <person name="Guo C."/>
            <person name="Argimon S."/>
            <person name="Zhang W."/>
            <person name="Yang X."/>
            <person name="Jeffery I.B."/>
            <person name="Cooney J.C."/>
            <person name="Kagawa T.F."/>
            <person name="Liu W."/>
            <person name="Song Y."/>
            <person name="Salvetti E."/>
            <person name="Wrobel A."/>
            <person name="Rasinkangas P."/>
            <person name="Parkhill J."/>
            <person name="Rea M.C."/>
            <person name="O'Sullivan O."/>
            <person name="Ritari J."/>
            <person name="Douillard F.P."/>
            <person name="Paul Ross R."/>
            <person name="Yang R."/>
            <person name="Briner A.E."/>
            <person name="Felis G.E."/>
            <person name="de Vos W.M."/>
            <person name="Barrangou R."/>
            <person name="Klaenhammer T.R."/>
            <person name="Caufield P.W."/>
            <person name="Cui Y."/>
            <person name="Zhang H."/>
            <person name="O'Toole P.W."/>
        </authorList>
    </citation>
    <scope>NUCLEOTIDE SEQUENCE [LARGE SCALE GENOMIC DNA]</scope>
    <source>
        <strain evidence="3 4">DSM 19972</strain>
    </source>
</reference>
<dbReference type="RefSeq" id="WP_187329037.1">
    <property type="nucleotide sequence ID" value="NZ_AZEH01000042.1"/>
</dbReference>
<comment type="similarity">
    <text evidence="1">Belongs to the universal stress protein A family.</text>
</comment>
<evidence type="ECO:0000256" key="1">
    <source>
        <dbReference type="ARBA" id="ARBA00008791"/>
    </source>
</evidence>
<proteinExistence type="inferred from homology"/>
<dbReference type="PRINTS" id="PR01438">
    <property type="entry name" value="UNVRSLSTRESS"/>
</dbReference>
<protein>
    <submittedName>
        <fullName evidence="3">Universal stress protein UspA family protein</fullName>
    </submittedName>
</protein>
<evidence type="ECO:0000259" key="2">
    <source>
        <dbReference type="Pfam" id="PF00582"/>
    </source>
</evidence>
<dbReference type="PATRIC" id="fig|1423777.3.peg.113"/>
<dbReference type="EMBL" id="AZEH01000042">
    <property type="protein sequence ID" value="KRL03942.1"/>
    <property type="molecule type" value="Genomic_DNA"/>
</dbReference>
<dbReference type="AlphaFoldDB" id="A0A0R1M787"/>
<evidence type="ECO:0000313" key="3">
    <source>
        <dbReference type="EMBL" id="KRL03942.1"/>
    </source>
</evidence>
<dbReference type="Proteomes" id="UP000051686">
    <property type="component" value="Unassembled WGS sequence"/>
</dbReference>